<proteinExistence type="inferred from homology"/>
<feature type="binding site" evidence="11">
    <location>
        <position position="93"/>
    </location>
    <ligand>
        <name>Zn(2+)</name>
        <dbReference type="ChEBI" id="CHEBI:29105"/>
    </ligand>
</feature>
<dbReference type="InterPro" id="IPR002481">
    <property type="entry name" value="FUR"/>
</dbReference>
<dbReference type="CDD" id="cd07153">
    <property type="entry name" value="Fur_like"/>
    <property type="match status" value="1"/>
</dbReference>
<evidence type="ECO:0000256" key="1">
    <source>
        <dbReference type="ARBA" id="ARBA00004496"/>
    </source>
</evidence>
<keyword evidence="9" id="KW-0238">DNA-binding</keyword>
<feature type="binding site" evidence="12">
    <location>
        <position position="105"/>
    </location>
    <ligand>
        <name>Fe cation</name>
        <dbReference type="ChEBI" id="CHEBI:24875"/>
    </ligand>
</feature>
<dbReference type="SUPFAM" id="SSF46785">
    <property type="entry name" value="Winged helix' DNA-binding domain"/>
    <property type="match status" value="1"/>
</dbReference>
<evidence type="ECO:0000256" key="3">
    <source>
        <dbReference type="ARBA" id="ARBA00011738"/>
    </source>
</evidence>
<keyword evidence="6 11" id="KW-0479">Metal-binding</keyword>
<dbReference type="PANTHER" id="PTHR33202">
    <property type="entry name" value="ZINC UPTAKE REGULATION PROTEIN"/>
    <property type="match status" value="1"/>
</dbReference>
<dbReference type="Gene3D" id="1.10.10.10">
    <property type="entry name" value="Winged helix-like DNA-binding domain superfamily/Winged helix DNA-binding domain"/>
    <property type="match status" value="1"/>
</dbReference>
<dbReference type="Pfam" id="PF01475">
    <property type="entry name" value="FUR"/>
    <property type="match status" value="1"/>
</dbReference>
<feature type="binding site" evidence="11">
    <location>
        <position position="90"/>
    </location>
    <ligand>
        <name>Zn(2+)</name>
        <dbReference type="ChEBI" id="CHEBI:29105"/>
    </ligand>
</feature>
<evidence type="ECO:0000256" key="12">
    <source>
        <dbReference type="PIRSR" id="PIRSR602481-2"/>
    </source>
</evidence>
<dbReference type="GO" id="GO:0045892">
    <property type="term" value="P:negative regulation of DNA-templated transcription"/>
    <property type="evidence" value="ECO:0007669"/>
    <property type="project" value="TreeGrafter"/>
</dbReference>
<dbReference type="GO" id="GO:0005829">
    <property type="term" value="C:cytosol"/>
    <property type="evidence" value="ECO:0007669"/>
    <property type="project" value="TreeGrafter"/>
</dbReference>
<comment type="similarity">
    <text evidence="2">Belongs to the Fur family.</text>
</comment>
<keyword evidence="7 11" id="KW-0862">Zinc</keyword>
<comment type="subcellular location">
    <subcellularLocation>
        <location evidence="1">Cytoplasm</location>
    </subcellularLocation>
</comment>
<keyword evidence="4" id="KW-0963">Cytoplasm</keyword>
<evidence type="ECO:0000313" key="13">
    <source>
        <dbReference type="EMBL" id="AZQ76244.1"/>
    </source>
</evidence>
<evidence type="ECO:0000256" key="4">
    <source>
        <dbReference type="ARBA" id="ARBA00022490"/>
    </source>
</evidence>
<dbReference type="GO" id="GO:0003700">
    <property type="term" value="F:DNA-binding transcription factor activity"/>
    <property type="evidence" value="ECO:0007669"/>
    <property type="project" value="InterPro"/>
</dbReference>
<reference evidence="13 14" key="1">
    <citation type="submission" date="2018-12" db="EMBL/GenBank/DDBJ databases">
        <title>Complete genome sequence of Flaviflexus sp. H23T48.</title>
        <authorList>
            <person name="Bae J.-W."/>
            <person name="Lee J.-Y."/>
        </authorList>
    </citation>
    <scope>NUCLEOTIDE SEQUENCE [LARGE SCALE GENOMIC DNA]</scope>
    <source>
        <strain evidence="13 14">H23T48</strain>
    </source>
</reference>
<comment type="cofactor">
    <cofactor evidence="12">
        <name>Mn(2+)</name>
        <dbReference type="ChEBI" id="CHEBI:29035"/>
    </cofactor>
    <cofactor evidence="12">
        <name>Fe(2+)</name>
        <dbReference type="ChEBI" id="CHEBI:29033"/>
    </cofactor>
    <text evidence="12">Binds 1 Mn(2+) or Fe(2+) ion per subunit.</text>
</comment>
<dbReference type="InterPro" id="IPR036388">
    <property type="entry name" value="WH-like_DNA-bd_sf"/>
</dbReference>
<dbReference type="AlphaFoldDB" id="A0A3S9PV82"/>
<accession>A0A3S9PV82</accession>
<evidence type="ECO:0000256" key="7">
    <source>
        <dbReference type="ARBA" id="ARBA00022833"/>
    </source>
</evidence>
<evidence type="ECO:0000256" key="6">
    <source>
        <dbReference type="ARBA" id="ARBA00022723"/>
    </source>
</evidence>
<comment type="cofactor">
    <cofactor evidence="11">
        <name>Zn(2+)</name>
        <dbReference type="ChEBI" id="CHEBI:29105"/>
    </cofactor>
    <text evidence="11">Binds 1 zinc ion per subunit.</text>
</comment>
<feature type="binding site" evidence="11">
    <location>
        <position position="130"/>
    </location>
    <ligand>
        <name>Zn(2+)</name>
        <dbReference type="ChEBI" id="CHEBI:29105"/>
    </ligand>
</feature>
<evidence type="ECO:0000256" key="8">
    <source>
        <dbReference type="ARBA" id="ARBA00023015"/>
    </source>
</evidence>
<evidence type="ECO:0000256" key="10">
    <source>
        <dbReference type="ARBA" id="ARBA00023163"/>
    </source>
</evidence>
<dbReference type="Proteomes" id="UP000280344">
    <property type="component" value="Chromosome"/>
</dbReference>
<keyword evidence="14" id="KW-1185">Reference proteome</keyword>
<feature type="binding site" evidence="12">
    <location>
        <position position="84"/>
    </location>
    <ligand>
        <name>Fe cation</name>
        <dbReference type="ChEBI" id="CHEBI:24875"/>
    </ligand>
</feature>
<evidence type="ECO:0000313" key="14">
    <source>
        <dbReference type="Proteomes" id="UP000280344"/>
    </source>
</evidence>
<dbReference type="GO" id="GO:0008270">
    <property type="term" value="F:zinc ion binding"/>
    <property type="evidence" value="ECO:0007669"/>
    <property type="project" value="TreeGrafter"/>
</dbReference>
<dbReference type="RefSeq" id="WP_126703053.1">
    <property type="nucleotide sequence ID" value="NZ_CP034593.1"/>
</dbReference>
<gene>
    <name evidence="13" type="ORF">EJ997_01720</name>
</gene>
<keyword evidence="10" id="KW-0804">Transcription</keyword>
<feature type="binding site" evidence="12">
    <location>
        <position position="122"/>
    </location>
    <ligand>
        <name>Fe cation</name>
        <dbReference type="ChEBI" id="CHEBI:24875"/>
    </ligand>
</feature>
<dbReference type="PANTHER" id="PTHR33202:SF2">
    <property type="entry name" value="FERRIC UPTAKE REGULATION PROTEIN"/>
    <property type="match status" value="1"/>
</dbReference>
<feature type="binding site" evidence="11">
    <location>
        <position position="133"/>
    </location>
    <ligand>
        <name>Zn(2+)</name>
        <dbReference type="ChEBI" id="CHEBI:29105"/>
    </ligand>
</feature>
<evidence type="ECO:0000256" key="5">
    <source>
        <dbReference type="ARBA" id="ARBA00022491"/>
    </source>
</evidence>
<evidence type="ECO:0000256" key="2">
    <source>
        <dbReference type="ARBA" id="ARBA00007957"/>
    </source>
</evidence>
<keyword evidence="8" id="KW-0805">Transcription regulation</keyword>
<dbReference type="OrthoDB" id="8659436at2"/>
<dbReference type="EMBL" id="CP034593">
    <property type="protein sequence ID" value="AZQ76244.1"/>
    <property type="molecule type" value="Genomic_DNA"/>
</dbReference>
<dbReference type="InterPro" id="IPR043135">
    <property type="entry name" value="Fur_C"/>
</dbReference>
<protein>
    <submittedName>
        <fullName evidence="13">Transcriptional repressor</fullName>
    </submittedName>
</protein>
<keyword evidence="5" id="KW-0678">Repressor</keyword>
<dbReference type="FunFam" id="1.10.10.10:FF:000459">
    <property type="entry name" value="Ferric uptake regulation protein"/>
    <property type="match status" value="1"/>
</dbReference>
<name>A0A3S9PV82_9ACTO</name>
<dbReference type="GO" id="GO:1900376">
    <property type="term" value="P:regulation of secondary metabolite biosynthetic process"/>
    <property type="evidence" value="ECO:0007669"/>
    <property type="project" value="TreeGrafter"/>
</dbReference>
<organism evidence="13 14">
    <name type="scientific">Flaviflexus ciconiae</name>
    <dbReference type="NCBI Taxonomy" id="2496867"/>
    <lineage>
        <taxon>Bacteria</taxon>
        <taxon>Bacillati</taxon>
        <taxon>Actinomycetota</taxon>
        <taxon>Actinomycetes</taxon>
        <taxon>Actinomycetales</taxon>
        <taxon>Actinomycetaceae</taxon>
        <taxon>Flaviflexus</taxon>
    </lineage>
</organism>
<dbReference type="GO" id="GO:0000976">
    <property type="term" value="F:transcription cis-regulatory region binding"/>
    <property type="evidence" value="ECO:0007669"/>
    <property type="project" value="TreeGrafter"/>
</dbReference>
<dbReference type="KEGG" id="flh:EJ997_01720"/>
<dbReference type="InterPro" id="IPR036390">
    <property type="entry name" value="WH_DNA-bd_sf"/>
</dbReference>
<keyword evidence="12" id="KW-0408">Iron</keyword>
<evidence type="ECO:0000256" key="11">
    <source>
        <dbReference type="PIRSR" id="PIRSR602481-1"/>
    </source>
</evidence>
<evidence type="ECO:0000256" key="9">
    <source>
        <dbReference type="ARBA" id="ARBA00023125"/>
    </source>
</evidence>
<comment type="subunit">
    <text evidence="3">Homodimer.</text>
</comment>
<dbReference type="Gene3D" id="3.30.1490.190">
    <property type="match status" value="1"/>
</dbReference>
<sequence length="137" mass="15318">MSNGVGQPARRSTRARSLIWQALESTDRFLSAQALHEVLSDRGEDVGLATVYRALQMFADDGDVDCLRDSDGEMLYRKCLRDAHHHHLICRRCGRTREVEGAGIETWADEVANHHGFSNVTHTFELYGVCGECQAAN</sequence>